<keyword evidence="5" id="KW-0966">Cell projection</keyword>
<organism evidence="8">
    <name type="scientific">Cryptomonas curvata</name>
    <dbReference type="NCBI Taxonomy" id="233186"/>
    <lineage>
        <taxon>Eukaryota</taxon>
        <taxon>Cryptophyceae</taxon>
        <taxon>Cryptomonadales</taxon>
        <taxon>Cryptomonadaceae</taxon>
        <taxon>Cryptomonas</taxon>
    </lineage>
</organism>
<feature type="region of interest" description="Disordered" evidence="6">
    <location>
        <begin position="53"/>
        <end position="83"/>
    </location>
</feature>
<keyword evidence="3" id="KW-0963">Cytoplasm</keyword>
<comment type="subcellular location">
    <subcellularLocation>
        <location evidence="1">Cell projection</location>
        <location evidence="1">Cilium</location>
    </subcellularLocation>
    <subcellularLocation>
        <location evidence="2">Cytoplasm</location>
        <location evidence="2">Cytoskeleton</location>
    </subcellularLocation>
</comment>
<evidence type="ECO:0000259" key="7">
    <source>
        <dbReference type="PROSITE" id="PS51665"/>
    </source>
</evidence>
<dbReference type="PROSITE" id="PS51665">
    <property type="entry name" value="ENKURIN"/>
    <property type="match status" value="1"/>
</dbReference>
<dbReference type="InterPro" id="IPR027012">
    <property type="entry name" value="Enkurin_dom"/>
</dbReference>
<proteinExistence type="predicted"/>
<dbReference type="AlphaFoldDB" id="A0A7S0M7I4"/>
<keyword evidence="4" id="KW-0206">Cytoskeleton</keyword>
<dbReference type="PANTHER" id="PTHR21490:SF2">
    <property type="entry name" value="ENKURIN DOMAIN-CONTAINING PROTEIN 1"/>
    <property type="match status" value="1"/>
</dbReference>
<feature type="region of interest" description="Disordered" evidence="6">
    <location>
        <begin position="97"/>
        <end position="118"/>
    </location>
</feature>
<accession>A0A7S0M7I4</accession>
<evidence type="ECO:0000256" key="4">
    <source>
        <dbReference type="ARBA" id="ARBA00023212"/>
    </source>
</evidence>
<dbReference type="InterPro" id="IPR052102">
    <property type="entry name" value="Enkurin_domain-protein"/>
</dbReference>
<evidence type="ECO:0000256" key="6">
    <source>
        <dbReference type="SAM" id="MobiDB-lite"/>
    </source>
</evidence>
<reference evidence="8" key="1">
    <citation type="submission" date="2021-01" db="EMBL/GenBank/DDBJ databases">
        <authorList>
            <person name="Corre E."/>
            <person name="Pelletier E."/>
            <person name="Niang G."/>
            <person name="Scheremetjew M."/>
            <person name="Finn R."/>
            <person name="Kale V."/>
            <person name="Holt S."/>
            <person name="Cochrane G."/>
            <person name="Meng A."/>
            <person name="Brown T."/>
            <person name="Cohen L."/>
        </authorList>
    </citation>
    <scope>NUCLEOTIDE SEQUENCE</scope>
    <source>
        <strain evidence="8">CCAP979/52</strain>
    </source>
</reference>
<feature type="domain" description="Enkurin" evidence="7">
    <location>
        <begin position="126"/>
        <end position="219"/>
    </location>
</feature>
<evidence type="ECO:0000256" key="1">
    <source>
        <dbReference type="ARBA" id="ARBA00004138"/>
    </source>
</evidence>
<feature type="compositionally biased region" description="Low complexity" evidence="6">
    <location>
        <begin position="102"/>
        <end position="113"/>
    </location>
</feature>
<evidence type="ECO:0000313" key="8">
    <source>
        <dbReference type="EMBL" id="CAD8633345.1"/>
    </source>
</evidence>
<sequence length="219" mass="24353">MRGGNMAAALAPERDNLRAKMARAGVEVKDHAQEYKVKIKEQSIVNGLVKAQGEVPQTRPAARKPEFSGRPQNIEPGQPNFVQDNKHRALDHAAKVREAAVSSKSKPPKYSGPEADRVPGRLPKYLVERKLEMDVEKAMAMDAEESKKGGPKVMPEEERLSTLAELNAQKKAALLELNSIPISKTQLPVYQNQIRTIETRLAEIDNAILLFSRKIVFVQ</sequence>
<dbReference type="GO" id="GO:0005881">
    <property type="term" value="C:cytoplasmic microtubule"/>
    <property type="evidence" value="ECO:0007669"/>
    <property type="project" value="TreeGrafter"/>
</dbReference>
<evidence type="ECO:0000256" key="2">
    <source>
        <dbReference type="ARBA" id="ARBA00004245"/>
    </source>
</evidence>
<gene>
    <name evidence="8" type="ORF">CCUR1050_LOCUS11026</name>
</gene>
<dbReference type="EMBL" id="HBEZ01019940">
    <property type="protein sequence ID" value="CAD8633345.1"/>
    <property type="molecule type" value="Transcribed_RNA"/>
</dbReference>
<dbReference type="Pfam" id="PF13864">
    <property type="entry name" value="Enkurin"/>
    <property type="match status" value="1"/>
</dbReference>
<evidence type="ECO:0000256" key="5">
    <source>
        <dbReference type="ARBA" id="ARBA00023273"/>
    </source>
</evidence>
<dbReference type="GO" id="GO:0005929">
    <property type="term" value="C:cilium"/>
    <property type="evidence" value="ECO:0007669"/>
    <property type="project" value="UniProtKB-SubCell"/>
</dbReference>
<name>A0A7S0M7I4_9CRYP</name>
<protein>
    <recommendedName>
        <fullName evidence="7">Enkurin domain-containing protein</fullName>
    </recommendedName>
</protein>
<evidence type="ECO:0000256" key="3">
    <source>
        <dbReference type="ARBA" id="ARBA00022490"/>
    </source>
</evidence>
<dbReference type="PANTHER" id="PTHR21490">
    <property type="entry name" value="ENKURIN-RELATED"/>
    <property type="match status" value="1"/>
</dbReference>